<organism evidence="1 2">
    <name type="scientific">Homarus americanus</name>
    <name type="common">American lobster</name>
    <dbReference type="NCBI Taxonomy" id="6706"/>
    <lineage>
        <taxon>Eukaryota</taxon>
        <taxon>Metazoa</taxon>
        <taxon>Ecdysozoa</taxon>
        <taxon>Arthropoda</taxon>
        <taxon>Crustacea</taxon>
        <taxon>Multicrustacea</taxon>
        <taxon>Malacostraca</taxon>
        <taxon>Eumalacostraca</taxon>
        <taxon>Eucarida</taxon>
        <taxon>Decapoda</taxon>
        <taxon>Pleocyemata</taxon>
        <taxon>Astacidea</taxon>
        <taxon>Nephropoidea</taxon>
        <taxon>Nephropidae</taxon>
        <taxon>Homarus</taxon>
    </lineage>
</organism>
<dbReference type="EMBL" id="JAHLQT010044137">
    <property type="protein sequence ID" value="KAG7154570.1"/>
    <property type="molecule type" value="Genomic_DNA"/>
</dbReference>
<keyword evidence="2" id="KW-1185">Reference proteome</keyword>
<comment type="caution">
    <text evidence="1">The sequence shown here is derived from an EMBL/GenBank/DDBJ whole genome shotgun (WGS) entry which is preliminary data.</text>
</comment>
<evidence type="ECO:0000313" key="1">
    <source>
        <dbReference type="EMBL" id="KAG7154570.1"/>
    </source>
</evidence>
<dbReference type="Proteomes" id="UP000747542">
    <property type="component" value="Unassembled WGS sequence"/>
</dbReference>
<reference evidence="1" key="1">
    <citation type="journal article" date="2021" name="Sci. Adv.">
        <title>The American lobster genome reveals insights on longevity, neural, and immune adaptations.</title>
        <authorList>
            <person name="Polinski J.M."/>
            <person name="Zimin A.V."/>
            <person name="Clark K.F."/>
            <person name="Kohn A.B."/>
            <person name="Sadowski N."/>
            <person name="Timp W."/>
            <person name="Ptitsyn A."/>
            <person name="Khanna P."/>
            <person name="Romanova D.Y."/>
            <person name="Williams P."/>
            <person name="Greenwood S.J."/>
            <person name="Moroz L.L."/>
            <person name="Walt D.R."/>
            <person name="Bodnar A.G."/>
        </authorList>
    </citation>
    <scope>NUCLEOTIDE SEQUENCE</scope>
    <source>
        <strain evidence="1">GMGI-L3</strain>
    </source>
</reference>
<gene>
    <name evidence="1" type="ORF">Hamer_G019990</name>
</gene>
<accession>A0A8J5JFE2</accession>
<evidence type="ECO:0000313" key="2">
    <source>
        <dbReference type="Proteomes" id="UP000747542"/>
    </source>
</evidence>
<protein>
    <submittedName>
        <fullName evidence="1">Uncharacterized protein</fullName>
    </submittedName>
</protein>
<name>A0A8J5JFE2_HOMAM</name>
<sequence length="90" mass="10095">MSGCMQVVCQPTSRQNDVLSMCWQTSSKNEQQEWASPHNTSQIISNKPLSPIMNSHITQQQQEVQPCSVLIIDDHNNEMLAPGSIVYHEG</sequence>
<proteinExistence type="predicted"/>
<dbReference type="AlphaFoldDB" id="A0A8J5JFE2"/>